<dbReference type="RefSeq" id="XP_064769625.1">
    <property type="nucleotide sequence ID" value="XM_064912006.1"/>
</dbReference>
<dbReference type="InterPro" id="IPR016181">
    <property type="entry name" value="Acyl_CoA_acyltransferase"/>
</dbReference>
<proteinExistence type="inferred from homology"/>
<feature type="domain" description="N-acetyltransferase" evidence="4">
    <location>
        <begin position="1"/>
        <end position="155"/>
    </location>
</feature>
<comment type="caution">
    <text evidence="5">The sequence shown here is derived from an EMBL/GenBank/DDBJ whole genome shotgun (WGS) entry which is preliminary data.</text>
</comment>
<protein>
    <submittedName>
        <fullName evidence="5">NatA N-acetyltransferase complex subunit Ard1</fullName>
    </submittedName>
</protein>
<name>A0ABR1F9Z2_9ASCO</name>
<dbReference type="SUPFAM" id="SSF55729">
    <property type="entry name" value="Acyl-CoA N-acyltransferases (Nat)"/>
    <property type="match status" value="1"/>
</dbReference>
<evidence type="ECO:0000256" key="3">
    <source>
        <dbReference type="ARBA" id="ARBA00025786"/>
    </source>
</evidence>
<dbReference type="EMBL" id="JBBJBU010000002">
    <property type="protein sequence ID" value="KAK7206592.1"/>
    <property type="molecule type" value="Genomic_DNA"/>
</dbReference>
<gene>
    <name evidence="5" type="ORF">BZA70DRAFT_274621</name>
</gene>
<dbReference type="Gene3D" id="3.40.630.30">
    <property type="match status" value="1"/>
</dbReference>
<comment type="similarity">
    <text evidence="3">Belongs to the acetyltransferase family. ARD1 subfamily.</text>
</comment>
<reference evidence="5 6" key="1">
    <citation type="submission" date="2024-03" db="EMBL/GenBank/DDBJ databases">
        <title>Genome-scale model development and genomic sequencing of the oleaginous clade Lipomyces.</title>
        <authorList>
            <consortium name="Lawrence Berkeley National Laboratory"/>
            <person name="Czajka J.J."/>
            <person name="Han Y."/>
            <person name="Kim J."/>
            <person name="Mondo S.J."/>
            <person name="Hofstad B.A."/>
            <person name="Robles A."/>
            <person name="Haridas S."/>
            <person name="Riley R."/>
            <person name="LaButti K."/>
            <person name="Pangilinan J."/>
            <person name="Andreopoulos W."/>
            <person name="Lipzen A."/>
            <person name="Yan J."/>
            <person name="Wang M."/>
            <person name="Ng V."/>
            <person name="Grigoriev I.V."/>
            <person name="Spatafora J.W."/>
            <person name="Magnuson J.K."/>
            <person name="Baker S.E."/>
            <person name="Pomraning K.R."/>
        </authorList>
    </citation>
    <scope>NUCLEOTIDE SEQUENCE [LARGE SCALE GENOMIC DNA]</scope>
    <source>
        <strain evidence="5 6">Phaff 52-87</strain>
    </source>
</reference>
<keyword evidence="6" id="KW-1185">Reference proteome</keyword>
<evidence type="ECO:0000256" key="2">
    <source>
        <dbReference type="ARBA" id="ARBA00023315"/>
    </source>
</evidence>
<keyword evidence="2" id="KW-0012">Acyltransferase</keyword>
<organism evidence="5 6">
    <name type="scientific">Myxozyma melibiosi</name>
    <dbReference type="NCBI Taxonomy" id="54550"/>
    <lineage>
        <taxon>Eukaryota</taxon>
        <taxon>Fungi</taxon>
        <taxon>Dikarya</taxon>
        <taxon>Ascomycota</taxon>
        <taxon>Saccharomycotina</taxon>
        <taxon>Lipomycetes</taxon>
        <taxon>Lipomycetales</taxon>
        <taxon>Lipomycetaceae</taxon>
        <taxon>Myxozyma</taxon>
    </lineage>
</organism>
<dbReference type="CDD" id="cd04301">
    <property type="entry name" value="NAT_SF"/>
    <property type="match status" value="1"/>
</dbReference>
<sequence length="201" mass="22644">MDIRQATIADITGMQNANLMNLPENYVFRYYLYHATTWPQASFVATDASGTKIVGYVLAKLEEEEQKDGVPHGHVTSLSVMRTYRRMGLAGKLMELALRSLYECYGAKFVSLHVRKSNRAALHLYRDTLKFDVKEISKAYYGDGEDAYAMQKDLETLDDLDALFEATSDDDFLIEAVQNLNLTESGKLVTETESEAKTETA</sequence>
<dbReference type="PANTHER" id="PTHR23091">
    <property type="entry name" value="N-TERMINAL ACETYLTRANSFERASE"/>
    <property type="match status" value="1"/>
</dbReference>
<dbReference type="PANTHER" id="PTHR23091:SF4">
    <property type="entry name" value="N-TERMINAL AMINO-ACID N(ALPHA)-ACETYLTRANSFERASE NATA"/>
    <property type="match status" value="1"/>
</dbReference>
<evidence type="ECO:0000256" key="1">
    <source>
        <dbReference type="ARBA" id="ARBA00022679"/>
    </source>
</evidence>
<dbReference type="InterPro" id="IPR045047">
    <property type="entry name" value="Ard1-like"/>
</dbReference>
<accession>A0ABR1F9Z2</accession>
<evidence type="ECO:0000313" key="6">
    <source>
        <dbReference type="Proteomes" id="UP001498771"/>
    </source>
</evidence>
<dbReference type="InterPro" id="IPR000182">
    <property type="entry name" value="GNAT_dom"/>
</dbReference>
<dbReference type="PROSITE" id="PS51186">
    <property type="entry name" value="GNAT"/>
    <property type="match status" value="1"/>
</dbReference>
<keyword evidence="1" id="KW-0808">Transferase</keyword>
<dbReference type="Proteomes" id="UP001498771">
    <property type="component" value="Unassembled WGS sequence"/>
</dbReference>
<evidence type="ECO:0000313" key="5">
    <source>
        <dbReference type="EMBL" id="KAK7206592.1"/>
    </source>
</evidence>
<dbReference type="GeneID" id="90037518"/>
<dbReference type="Pfam" id="PF00583">
    <property type="entry name" value="Acetyltransf_1"/>
    <property type="match status" value="1"/>
</dbReference>
<evidence type="ECO:0000259" key="4">
    <source>
        <dbReference type="PROSITE" id="PS51186"/>
    </source>
</evidence>